<dbReference type="OrthoDB" id="9807829at2"/>
<dbReference type="EC" id="5.4.99.-" evidence="6"/>
<keyword evidence="3 6" id="KW-0413">Isomerase</keyword>
<dbReference type="SUPFAM" id="SSF55120">
    <property type="entry name" value="Pseudouridine synthase"/>
    <property type="match status" value="1"/>
</dbReference>
<evidence type="ECO:0000256" key="1">
    <source>
        <dbReference type="ARBA" id="ARBA00000073"/>
    </source>
</evidence>
<dbReference type="InterPro" id="IPR006145">
    <property type="entry name" value="PsdUridine_synth_RsuA/RluA"/>
</dbReference>
<dbReference type="RefSeq" id="WP_073298521.1">
    <property type="nucleotide sequence ID" value="NZ_FQUF01000033.1"/>
</dbReference>
<comment type="similarity">
    <text evidence="2 6">Belongs to the pseudouridine synthase RluA family.</text>
</comment>
<dbReference type="PANTHER" id="PTHR21600:SF44">
    <property type="entry name" value="RIBOSOMAL LARGE SUBUNIT PSEUDOURIDINE SYNTHASE D"/>
    <property type="match status" value="1"/>
</dbReference>
<dbReference type="GO" id="GO:0140098">
    <property type="term" value="F:catalytic activity, acting on RNA"/>
    <property type="evidence" value="ECO:0007669"/>
    <property type="project" value="UniProtKB-ARBA"/>
</dbReference>
<dbReference type="InterPro" id="IPR006225">
    <property type="entry name" value="PsdUridine_synth_RluC/D"/>
</dbReference>
<dbReference type="EMBL" id="FQUF01000033">
    <property type="protein sequence ID" value="SHF11120.1"/>
    <property type="molecule type" value="Genomic_DNA"/>
</dbReference>
<dbReference type="Proteomes" id="UP000184128">
    <property type="component" value="Unassembled WGS sequence"/>
</dbReference>
<dbReference type="Pfam" id="PF00849">
    <property type="entry name" value="PseudoU_synth_2"/>
    <property type="match status" value="1"/>
</dbReference>
<comment type="catalytic activity">
    <reaction evidence="1 6">
        <text>a uridine in RNA = a pseudouridine in RNA</text>
        <dbReference type="Rhea" id="RHEA:48348"/>
        <dbReference type="Rhea" id="RHEA-COMP:12068"/>
        <dbReference type="Rhea" id="RHEA-COMP:12069"/>
        <dbReference type="ChEBI" id="CHEBI:65314"/>
        <dbReference type="ChEBI" id="CHEBI:65315"/>
    </reaction>
</comment>
<comment type="function">
    <text evidence="6">Responsible for synthesis of pseudouridine from uracil.</text>
</comment>
<dbReference type="GO" id="GO:0000455">
    <property type="term" value="P:enzyme-directed rRNA pseudouridine synthesis"/>
    <property type="evidence" value="ECO:0007669"/>
    <property type="project" value="TreeGrafter"/>
</dbReference>
<keyword evidence="5" id="KW-0694">RNA-binding</keyword>
<organism evidence="8 9">
    <name type="scientific">Atopostipes suicloacalis DSM 15692</name>
    <dbReference type="NCBI Taxonomy" id="1121025"/>
    <lineage>
        <taxon>Bacteria</taxon>
        <taxon>Bacillati</taxon>
        <taxon>Bacillota</taxon>
        <taxon>Bacilli</taxon>
        <taxon>Lactobacillales</taxon>
        <taxon>Carnobacteriaceae</taxon>
        <taxon>Atopostipes</taxon>
    </lineage>
</organism>
<gene>
    <name evidence="8" type="ORF">SAMN02745249_01831</name>
</gene>
<dbReference type="NCBIfam" id="TIGR00005">
    <property type="entry name" value="rluA_subfam"/>
    <property type="match status" value="1"/>
</dbReference>
<dbReference type="AlphaFoldDB" id="A0A1M4YZF1"/>
<keyword evidence="9" id="KW-1185">Reference proteome</keyword>
<evidence type="ECO:0000259" key="7">
    <source>
        <dbReference type="Pfam" id="PF00849"/>
    </source>
</evidence>
<dbReference type="InterPro" id="IPR036986">
    <property type="entry name" value="S4_RNA-bd_sf"/>
</dbReference>
<dbReference type="Gene3D" id="3.10.290.10">
    <property type="entry name" value="RNA-binding S4 domain"/>
    <property type="match status" value="1"/>
</dbReference>
<reference evidence="9" key="1">
    <citation type="submission" date="2016-11" db="EMBL/GenBank/DDBJ databases">
        <authorList>
            <person name="Varghese N."/>
            <person name="Submissions S."/>
        </authorList>
    </citation>
    <scope>NUCLEOTIDE SEQUENCE [LARGE SCALE GENOMIC DNA]</scope>
    <source>
        <strain evidence="9">DSM 15692</strain>
    </source>
</reference>
<sequence>MSSYTIEEPIQLLPFLIKTLNNKSRNAVKSILTRGQVSVDGHTITQHNHPLLPGQTVNILSNEAAIHLSKLEGITILHEDEDLIIINKEAGLLSMATSRSKDWDAYRQLTDYVKKYNRNNRIYIVHRLDRDTSGVMVYAKTEAAKNKLQDHWQDRVTKRMYTAVVEGNVTKTEGTISSWLKENKAMKVYSTSDQKEGKHAVTHYTKVGGNASYSLLEVELETGRKNQIRVHMQDIGHPVVGDKKYGATKNPIRRLGLHATTLSLYHPTTDQLVQYTVRPPENFIKLIQ</sequence>
<evidence type="ECO:0000256" key="4">
    <source>
        <dbReference type="PIRSR" id="PIRSR606225-1"/>
    </source>
</evidence>
<dbReference type="InterPro" id="IPR020103">
    <property type="entry name" value="PsdUridine_synth_cat_dom_sf"/>
</dbReference>
<dbReference type="SUPFAM" id="SSF55174">
    <property type="entry name" value="Alpha-L RNA-binding motif"/>
    <property type="match status" value="1"/>
</dbReference>
<dbReference type="Gene3D" id="3.30.2350.10">
    <property type="entry name" value="Pseudouridine synthase"/>
    <property type="match status" value="1"/>
</dbReference>
<evidence type="ECO:0000313" key="8">
    <source>
        <dbReference type="EMBL" id="SHF11120.1"/>
    </source>
</evidence>
<dbReference type="CDD" id="cd02869">
    <property type="entry name" value="PseudoU_synth_RluA_like"/>
    <property type="match status" value="1"/>
</dbReference>
<name>A0A1M4YZF1_9LACT</name>
<dbReference type="PANTHER" id="PTHR21600">
    <property type="entry name" value="MITOCHONDRIAL RNA PSEUDOURIDINE SYNTHASE"/>
    <property type="match status" value="1"/>
</dbReference>
<evidence type="ECO:0000256" key="5">
    <source>
        <dbReference type="PROSITE-ProRule" id="PRU00182"/>
    </source>
</evidence>
<protein>
    <recommendedName>
        <fullName evidence="6">Pseudouridine synthase</fullName>
        <ecNumber evidence="6">5.4.99.-</ecNumber>
    </recommendedName>
</protein>
<evidence type="ECO:0000256" key="6">
    <source>
        <dbReference type="RuleBase" id="RU362028"/>
    </source>
</evidence>
<feature type="active site" evidence="4">
    <location>
        <position position="129"/>
    </location>
</feature>
<dbReference type="GO" id="GO:0003723">
    <property type="term" value="F:RNA binding"/>
    <property type="evidence" value="ECO:0007669"/>
    <property type="project" value="UniProtKB-KW"/>
</dbReference>
<evidence type="ECO:0000256" key="2">
    <source>
        <dbReference type="ARBA" id="ARBA00010876"/>
    </source>
</evidence>
<proteinExistence type="inferred from homology"/>
<dbReference type="CDD" id="cd00165">
    <property type="entry name" value="S4"/>
    <property type="match status" value="1"/>
</dbReference>
<evidence type="ECO:0000256" key="3">
    <source>
        <dbReference type="ARBA" id="ARBA00023235"/>
    </source>
</evidence>
<dbReference type="PROSITE" id="PS50889">
    <property type="entry name" value="S4"/>
    <property type="match status" value="1"/>
</dbReference>
<dbReference type="GO" id="GO:0009982">
    <property type="term" value="F:pseudouridine synthase activity"/>
    <property type="evidence" value="ECO:0007669"/>
    <property type="project" value="InterPro"/>
</dbReference>
<accession>A0A1M4YZF1</accession>
<feature type="domain" description="Pseudouridine synthase RsuA/RluA-like" evidence="7">
    <location>
        <begin position="82"/>
        <end position="233"/>
    </location>
</feature>
<evidence type="ECO:0000313" key="9">
    <source>
        <dbReference type="Proteomes" id="UP000184128"/>
    </source>
</evidence>
<dbReference type="STRING" id="1121025.SAMN02745249_01831"/>
<dbReference type="InterPro" id="IPR050188">
    <property type="entry name" value="RluA_PseudoU_synthase"/>
</dbReference>